<accession>W1PLI4</accession>
<dbReference type="HOGENOM" id="CLU_2281191_0_0_1"/>
<organism evidence="2 3">
    <name type="scientific">Amborella trichopoda</name>
    <dbReference type="NCBI Taxonomy" id="13333"/>
    <lineage>
        <taxon>Eukaryota</taxon>
        <taxon>Viridiplantae</taxon>
        <taxon>Streptophyta</taxon>
        <taxon>Embryophyta</taxon>
        <taxon>Tracheophyta</taxon>
        <taxon>Spermatophyta</taxon>
        <taxon>Magnoliopsida</taxon>
        <taxon>Amborellales</taxon>
        <taxon>Amborellaceae</taxon>
        <taxon>Amborella</taxon>
    </lineage>
</organism>
<dbReference type="Gramene" id="ERN08898">
    <property type="protein sequence ID" value="ERN08898"/>
    <property type="gene ID" value="AMTR_s00015p00223130"/>
</dbReference>
<proteinExistence type="predicted"/>
<feature type="chain" id="PRO_5004807467" description="Secreted protein" evidence="1">
    <location>
        <begin position="30"/>
        <end position="102"/>
    </location>
</feature>
<dbReference type="eggNOG" id="ENOG502T0M9">
    <property type="taxonomic scope" value="Eukaryota"/>
</dbReference>
<feature type="signal peptide" evidence="1">
    <location>
        <begin position="1"/>
        <end position="29"/>
    </location>
</feature>
<name>W1PLI4_AMBTC</name>
<evidence type="ECO:0000313" key="3">
    <source>
        <dbReference type="Proteomes" id="UP000017836"/>
    </source>
</evidence>
<evidence type="ECO:0000256" key="1">
    <source>
        <dbReference type="SAM" id="SignalP"/>
    </source>
</evidence>
<gene>
    <name evidence="2" type="ORF">AMTR_s00015p00223130</name>
</gene>
<dbReference type="Proteomes" id="UP000017836">
    <property type="component" value="Unassembled WGS sequence"/>
</dbReference>
<keyword evidence="3" id="KW-1185">Reference proteome</keyword>
<evidence type="ECO:0000313" key="2">
    <source>
        <dbReference type="EMBL" id="ERN08898.1"/>
    </source>
</evidence>
<keyword evidence="1" id="KW-0732">Signal</keyword>
<sequence>MHLQIARKNHHLITLCFVIIISMLKRGQGIAAFDEPAEGKEGDSSKNGGAPCVRVPLAVLPRCKPPLLPQRHRVWIRRVWTIRKISLRRIRKTSLRTRGDFA</sequence>
<evidence type="ECO:0008006" key="4">
    <source>
        <dbReference type="Google" id="ProtNLM"/>
    </source>
</evidence>
<dbReference type="AlphaFoldDB" id="W1PLI4"/>
<protein>
    <recommendedName>
        <fullName evidence="4">Secreted protein</fullName>
    </recommendedName>
</protein>
<reference evidence="3" key="1">
    <citation type="journal article" date="2013" name="Science">
        <title>The Amborella genome and the evolution of flowering plants.</title>
        <authorList>
            <consortium name="Amborella Genome Project"/>
        </authorList>
    </citation>
    <scope>NUCLEOTIDE SEQUENCE [LARGE SCALE GENOMIC DNA]</scope>
</reference>
<dbReference type="EMBL" id="KI393208">
    <property type="protein sequence ID" value="ERN08898.1"/>
    <property type="molecule type" value="Genomic_DNA"/>
</dbReference>